<evidence type="ECO:0000313" key="3">
    <source>
        <dbReference type="EMBL" id="OEH85375.1"/>
    </source>
</evidence>
<dbReference type="Gene3D" id="4.10.80.30">
    <property type="entry name" value="DNA polymerase, domain 6"/>
    <property type="match status" value="1"/>
</dbReference>
<dbReference type="InterPro" id="IPR051056">
    <property type="entry name" value="Glycosyl_Hydrolase_73"/>
</dbReference>
<gene>
    <name evidence="3" type="ORF">BHU72_04610</name>
</gene>
<dbReference type="Pfam" id="PF01832">
    <property type="entry name" value="Glucosaminidase"/>
    <property type="match status" value="1"/>
</dbReference>
<dbReference type="PANTHER" id="PTHR33308:SF9">
    <property type="entry name" value="PEPTIDOGLYCAN HYDROLASE FLGJ"/>
    <property type="match status" value="1"/>
</dbReference>
<organism evidence="3 4">
    <name type="scientific">Desulfuribacillus stibiiarsenatis</name>
    <dbReference type="NCBI Taxonomy" id="1390249"/>
    <lineage>
        <taxon>Bacteria</taxon>
        <taxon>Bacillati</taxon>
        <taxon>Bacillota</taxon>
        <taxon>Desulfuribacillia</taxon>
        <taxon>Desulfuribacillales</taxon>
        <taxon>Desulfuribacillaceae</taxon>
        <taxon>Desulfuribacillus</taxon>
    </lineage>
</organism>
<proteinExistence type="predicted"/>
<evidence type="ECO:0000259" key="2">
    <source>
        <dbReference type="SMART" id="SM00047"/>
    </source>
</evidence>
<dbReference type="PRINTS" id="PR01002">
    <property type="entry name" value="FLGFLGJ"/>
</dbReference>
<name>A0A1E5L5G4_9FIRM</name>
<comment type="caution">
    <text evidence="3">The sequence shown here is derived from an EMBL/GenBank/DDBJ whole genome shotgun (WGS) entry which is preliminary data.</text>
</comment>
<protein>
    <recommendedName>
        <fullName evidence="2">Mannosyl-glycoprotein endo-beta-N-acetylglucosamidase-like domain-containing protein</fullName>
    </recommendedName>
</protein>
<dbReference type="RefSeq" id="WP_069702201.1">
    <property type="nucleotide sequence ID" value="NZ_MJAT01000022.1"/>
</dbReference>
<reference evidence="3 4" key="1">
    <citation type="submission" date="2016-09" db="EMBL/GenBank/DDBJ databases">
        <title>Desulfuribacillus arsenicus sp. nov., an obligately anaerobic, dissimilatory arsenic- and antimonate-reducing bacterium isolated from anoxic sediments.</title>
        <authorList>
            <person name="Abin C.A."/>
            <person name="Hollibaugh J.T."/>
        </authorList>
    </citation>
    <scope>NUCLEOTIDE SEQUENCE [LARGE SCALE GENOMIC DNA]</scope>
    <source>
        <strain evidence="3 4">MLFW-2</strain>
    </source>
</reference>
<dbReference type="STRING" id="1390249.BHU72_04610"/>
<dbReference type="Gene3D" id="1.10.530.10">
    <property type="match status" value="1"/>
</dbReference>
<dbReference type="SMART" id="SM00047">
    <property type="entry name" value="LYZ2"/>
    <property type="match status" value="1"/>
</dbReference>
<dbReference type="EMBL" id="MJAT01000022">
    <property type="protein sequence ID" value="OEH85375.1"/>
    <property type="molecule type" value="Genomic_DNA"/>
</dbReference>
<dbReference type="InterPro" id="IPR002901">
    <property type="entry name" value="MGlyc_endo_b_GlcNAc-like_dom"/>
</dbReference>
<evidence type="ECO:0000313" key="4">
    <source>
        <dbReference type="Proteomes" id="UP000095255"/>
    </source>
</evidence>
<accession>A0A1E5L5G4</accession>
<dbReference type="GO" id="GO:0004040">
    <property type="term" value="F:amidase activity"/>
    <property type="evidence" value="ECO:0007669"/>
    <property type="project" value="InterPro"/>
</dbReference>
<sequence length="210" mass="23763">MEKTKFIESLVASAKEDYALHGLFPSVKIAQAILESNWGKSGLTKEANNLFGIKGVGTVGSITKKTREYSEEKGWIWVQAQFRNYNTLNESINDHTQFLLRSSRYLPVFQANNYLEAAHALQEAGYATDPNYASKLIRLIEEHQLFQWDTLPAPKPVATPKAKPQSVVSDYAREAHDWVVANGISDGLNPQDQATREQVWVMLYRMAQQM</sequence>
<dbReference type="AlphaFoldDB" id="A0A1E5L5G4"/>
<dbReference type="PANTHER" id="PTHR33308">
    <property type="entry name" value="PEPTIDOGLYCAN HYDROLASE FLGJ"/>
    <property type="match status" value="1"/>
</dbReference>
<feature type="domain" description="Mannosyl-glycoprotein endo-beta-N-acetylglucosamidase-like" evidence="2">
    <location>
        <begin position="2"/>
        <end position="149"/>
    </location>
</feature>
<dbReference type="OrthoDB" id="977752at2"/>
<dbReference type="Proteomes" id="UP000095255">
    <property type="component" value="Unassembled WGS sequence"/>
</dbReference>
<keyword evidence="4" id="KW-1185">Reference proteome</keyword>
<evidence type="ECO:0000256" key="1">
    <source>
        <dbReference type="ARBA" id="ARBA00022801"/>
    </source>
</evidence>
<keyword evidence="1" id="KW-0378">Hydrolase</keyword>